<dbReference type="STRING" id="332977.SAMN05421740_103177"/>
<dbReference type="InterPro" id="IPR036611">
    <property type="entry name" value="Trigger_fac_ribosome-bd_sf"/>
</dbReference>
<evidence type="ECO:0000313" key="2">
    <source>
        <dbReference type="EMBL" id="SEK98730.1"/>
    </source>
</evidence>
<dbReference type="EMBL" id="FNZR01000003">
    <property type="protein sequence ID" value="SEK98730.1"/>
    <property type="molecule type" value="Genomic_DNA"/>
</dbReference>
<dbReference type="RefSeq" id="WP_090604611.1">
    <property type="nucleotide sequence ID" value="NZ_FNZR01000003.1"/>
</dbReference>
<dbReference type="PANTHER" id="PTHR30560">
    <property type="entry name" value="TRIGGER FACTOR CHAPERONE AND PEPTIDYL-PROLYL CIS/TRANS ISOMERASE"/>
    <property type="match status" value="1"/>
</dbReference>
<feature type="domain" description="Trigger factor ribosome-binding bacterial" evidence="1">
    <location>
        <begin position="1"/>
        <end position="149"/>
    </location>
</feature>
<dbReference type="SUPFAM" id="SSF102735">
    <property type="entry name" value="Trigger factor ribosome-binding domain"/>
    <property type="match status" value="1"/>
</dbReference>
<keyword evidence="3" id="KW-1185">Reference proteome</keyword>
<gene>
    <name evidence="2" type="ORF">SAMN05421740_103177</name>
</gene>
<dbReference type="GO" id="GO:0051083">
    <property type="term" value="P:'de novo' cotranslational protein folding"/>
    <property type="evidence" value="ECO:0007669"/>
    <property type="project" value="TreeGrafter"/>
</dbReference>
<dbReference type="PIRSF" id="PIRSF003095">
    <property type="entry name" value="Trigger_factor"/>
    <property type="match status" value="1"/>
</dbReference>
<dbReference type="SUPFAM" id="SSF109998">
    <property type="entry name" value="Triger factor/SurA peptide-binding domain-like"/>
    <property type="match status" value="1"/>
</dbReference>
<protein>
    <submittedName>
        <fullName evidence="2">Trigger factor</fullName>
    </submittedName>
</protein>
<name>A0A1H7LIL5_9SPHI</name>
<sequence length="449" mass="51412">MNISHENIDEINAVITVDLAPEDYNPQVDKAIKEQAKKAKLPGFRPGMVPTSHIRRTYGKAILFDEVNRLVSDKINQYISDNTLEILGQPLPKEDDKSDYNWDFEDTFSFNYEIGLAPQFEVPFNEKTKFTEYVVKADEETLESRMKNLRRSYGKMTNPEVSEDGDVLYGELKQVDTEGKDVEGGIVNTASVRTDLVDDKKIKKSLVGLKKDDEVTIDVKKAFKAAADIARILGIQEEEVEALDTTTFKLTVKNVNRLEEAELTEEFYDKLFGEGVVKSEAEFKEKVREEVESMLVQNATQKLQNDLYLGGLEAVKVDFPEVFLKRWLKATNPELKEDELEEGFADFLKNLKWTLIENRIITQNGLEVKYEEVLALAKERIAAQVKMYSPGQEATDQQLAQYAVQLLGDKEQANRLFDEVKALKVFDYLKGLVKLEQKEIEYNKFLELK</sequence>
<dbReference type="InterPro" id="IPR027304">
    <property type="entry name" value="Trigger_fact/SurA_dom_sf"/>
</dbReference>
<accession>A0A1H7LIL5</accession>
<dbReference type="NCBIfam" id="TIGR00115">
    <property type="entry name" value="tig"/>
    <property type="match status" value="1"/>
</dbReference>
<dbReference type="InterPro" id="IPR037041">
    <property type="entry name" value="Trigger_fac_C_sf"/>
</dbReference>
<dbReference type="GO" id="GO:0044183">
    <property type="term" value="F:protein folding chaperone"/>
    <property type="evidence" value="ECO:0007669"/>
    <property type="project" value="TreeGrafter"/>
</dbReference>
<dbReference type="InterPro" id="IPR005215">
    <property type="entry name" value="Trig_fac"/>
</dbReference>
<evidence type="ECO:0000259" key="1">
    <source>
        <dbReference type="Pfam" id="PF05697"/>
    </source>
</evidence>
<dbReference type="GO" id="GO:0043022">
    <property type="term" value="F:ribosome binding"/>
    <property type="evidence" value="ECO:0007669"/>
    <property type="project" value="TreeGrafter"/>
</dbReference>
<dbReference type="GO" id="GO:0015031">
    <property type="term" value="P:protein transport"/>
    <property type="evidence" value="ECO:0007669"/>
    <property type="project" value="InterPro"/>
</dbReference>
<dbReference type="Proteomes" id="UP000198916">
    <property type="component" value="Unassembled WGS sequence"/>
</dbReference>
<dbReference type="Gene3D" id="1.10.3120.10">
    <property type="entry name" value="Trigger factor, C-terminal domain"/>
    <property type="match status" value="1"/>
</dbReference>
<dbReference type="AlphaFoldDB" id="A0A1H7LIL5"/>
<evidence type="ECO:0000313" key="3">
    <source>
        <dbReference type="Proteomes" id="UP000198916"/>
    </source>
</evidence>
<dbReference type="Pfam" id="PF05697">
    <property type="entry name" value="Trigger_N"/>
    <property type="match status" value="1"/>
</dbReference>
<dbReference type="GO" id="GO:0043335">
    <property type="term" value="P:protein unfolding"/>
    <property type="evidence" value="ECO:0007669"/>
    <property type="project" value="TreeGrafter"/>
</dbReference>
<dbReference type="GO" id="GO:0003755">
    <property type="term" value="F:peptidyl-prolyl cis-trans isomerase activity"/>
    <property type="evidence" value="ECO:0007669"/>
    <property type="project" value="TreeGrafter"/>
</dbReference>
<dbReference type="Gene3D" id="3.30.70.1050">
    <property type="entry name" value="Trigger factor ribosome-binding domain"/>
    <property type="match status" value="1"/>
</dbReference>
<organism evidence="2 3">
    <name type="scientific">Parapedobacter koreensis</name>
    <dbReference type="NCBI Taxonomy" id="332977"/>
    <lineage>
        <taxon>Bacteria</taxon>
        <taxon>Pseudomonadati</taxon>
        <taxon>Bacteroidota</taxon>
        <taxon>Sphingobacteriia</taxon>
        <taxon>Sphingobacteriales</taxon>
        <taxon>Sphingobacteriaceae</taxon>
        <taxon>Parapedobacter</taxon>
    </lineage>
</organism>
<proteinExistence type="predicted"/>
<dbReference type="PANTHER" id="PTHR30560:SF3">
    <property type="entry name" value="TRIGGER FACTOR-LIKE PROTEIN TIG, CHLOROPLASTIC"/>
    <property type="match status" value="1"/>
</dbReference>
<reference evidence="3" key="1">
    <citation type="submission" date="2016-10" db="EMBL/GenBank/DDBJ databases">
        <authorList>
            <person name="Varghese N."/>
            <person name="Submissions S."/>
        </authorList>
    </citation>
    <scope>NUCLEOTIDE SEQUENCE [LARGE SCALE GENOMIC DNA]</scope>
    <source>
        <strain evidence="3">Jip14</strain>
    </source>
</reference>
<dbReference type="InterPro" id="IPR008881">
    <property type="entry name" value="Trigger_fac_ribosome-bd_bac"/>
</dbReference>
<dbReference type="OrthoDB" id="9767721at2"/>